<comment type="caution">
    <text evidence="3">The sequence shown here is derived from an EMBL/GenBank/DDBJ whole genome shotgun (WGS) entry which is preliminary data.</text>
</comment>
<evidence type="ECO:0000256" key="2">
    <source>
        <dbReference type="SAM" id="MobiDB-lite"/>
    </source>
</evidence>
<gene>
    <name evidence="3" type="ORF">B0H15DRAFT_301274</name>
</gene>
<reference evidence="3" key="1">
    <citation type="submission" date="2023-03" db="EMBL/GenBank/DDBJ databases">
        <title>Massive genome expansion in bonnet fungi (Mycena s.s.) driven by repeated elements and novel gene families across ecological guilds.</title>
        <authorList>
            <consortium name="Lawrence Berkeley National Laboratory"/>
            <person name="Harder C.B."/>
            <person name="Miyauchi S."/>
            <person name="Viragh M."/>
            <person name="Kuo A."/>
            <person name="Thoen E."/>
            <person name="Andreopoulos B."/>
            <person name="Lu D."/>
            <person name="Skrede I."/>
            <person name="Drula E."/>
            <person name="Henrissat B."/>
            <person name="Morin E."/>
            <person name="Kohler A."/>
            <person name="Barry K."/>
            <person name="LaButti K."/>
            <person name="Morin E."/>
            <person name="Salamov A."/>
            <person name="Lipzen A."/>
            <person name="Mereny Z."/>
            <person name="Hegedus B."/>
            <person name="Baldrian P."/>
            <person name="Stursova M."/>
            <person name="Weitz H."/>
            <person name="Taylor A."/>
            <person name="Grigoriev I.V."/>
            <person name="Nagy L.G."/>
            <person name="Martin F."/>
            <person name="Kauserud H."/>
        </authorList>
    </citation>
    <scope>NUCLEOTIDE SEQUENCE</scope>
    <source>
        <strain evidence="3">CBHHK173m</strain>
    </source>
</reference>
<keyword evidence="4" id="KW-1185">Reference proteome</keyword>
<evidence type="ECO:0000313" key="4">
    <source>
        <dbReference type="Proteomes" id="UP001222325"/>
    </source>
</evidence>
<dbReference type="InterPro" id="IPR011990">
    <property type="entry name" value="TPR-like_helical_dom_sf"/>
</dbReference>
<dbReference type="PANTHER" id="PTHR47933">
    <property type="entry name" value="PENTATRICOPEPTIDE REPEAT-CONTAINING PROTEIN 1, MITOCHONDRIAL"/>
    <property type="match status" value="1"/>
</dbReference>
<proteinExistence type="predicted"/>
<protein>
    <recommendedName>
        <fullName evidence="5">Pentatricopeptide repeat-containing protein</fullName>
    </recommendedName>
</protein>
<sequence length="594" mass="66098">MIRASSLAAVLAPVRFARLTPIQSVWTKASNLPSEDDDDAESPKHRSYITSDSTSSAGSSQAGSTESLVGTSRVGDNPLQNPLCFRLPDPAPGPSYVPLYFVRQQTRAYPVGKSWRKLPVPIIHPKIIKHGQPFLAGHGEAPFYDDTFHDLDLRLLFDVDESNHIGVDRVAWRRDLLRVLGNTQSHQQAWKAYYTLVSVPFTIPHRHLKRLVRLLARETTKTRAMFGRLLSVLTSIHESGWKIEAYQWNALVDNAGKGLRKARPEDFRLAFDMFTDMVSAKPVGSALSTWGYSLDEEIADNPLPNIITYTTLVNHAAESRSQAAVQTSTSLLTASGISPNRITHLALLKYYSGRGQLDGVRASLLKMRQQGFELGLDGLHACMWAFSRHLRADVAMKIYRILRHNKSPEVHIGPDDVYSAMRSLLEEGIEVRPDMVANELTYSTTIQIMAYHGHLNAALTAFMDMLSSDNVEIGAPLYRDEHGILKPSPYSPTLPIFRGIFLGFFRHGVAKQGGSSSQPQPWVLGTLNSLFDVFLALPEPAIMTGNYCERYGSASKIDLAVHGGLVGIACERYEKPFSIQKRSRWVQRDSGTCQ</sequence>
<evidence type="ECO:0000313" key="3">
    <source>
        <dbReference type="EMBL" id="KAJ7087174.1"/>
    </source>
</evidence>
<evidence type="ECO:0000256" key="1">
    <source>
        <dbReference type="ARBA" id="ARBA00022737"/>
    </source>
</evidence>
<dbReference type="InterPro" id="IPR051240">
    <property type="entry name" value="Mito_RNA-Proc/Resp"/>
</dbReference>
<evidence type="ECO:0008006" key="5">
    <source>
        <dbReference type="Google" id="ProtNLM"/>
    </source>
</evidence>
<dbReference type="EMBL" id="JARJCN010000029">
    <property type="protein sequence ID" value="KAJ7087174.1"/>
    <property type="molecule type" value="Genomic_DNA"/>
</dbReference>
<organism evidence="3 4">
    <name type="scientific">Mycena belliarum</name>
    <dbReference type="NCBI Taxonomy" id="1033014"/>
    <lineage>
        <taxon>Eukaryota</taxon>
        <taxon>Fungi</taxon>
        <taxon>Dikarya</taxon>
        <taxon>Basidiomycota</taxon>
        <taxon>Agaricomycotina</taxon>
        <taxon>Agaricomycetes</taxon>
        <taxon>Agaricomycetidae</taxon>
        <taxon>Agaricales</taxon>
        <taxon>Marasmiineae</taxon>
        <taxon>Mycenaceae</taxon>
        <taxon>Mycena</taxon>
    </lineage>
</organism>
<dbReference type="PANTHER" id="PTHR47933:SF11">
    <property type="entry name" value="PENTATRICOPEPTIDE REPEAT-CONTAINING PROTEIN 2"/>
    <property type="match status" value="1"/>
</dbReference>
<accession>A0AAD6U417</accession>
<dbReference type="AlphaFoldDB" id="A0AAD6U417"/>
<dbReference type="Proteomes" id="UP001222325">
    <property type="component" value="Unassembled WGS sequence"/>
</dbReference>
<name>A0AAD6U417_9AGAR</name>
<dbReference type="GO" id="GO:0003729">
    <property type="term" value="F:mRNA binding"/>
    <property type="evidence" value="ECO:0007669"/>
    <property type="project" value="TreeGrafter"/>
</dbReference>
<feature type="compositionally biased region" description="Low complexity" evidence="2">
    <location>
        <begin position="48"/>
        <end position="67"/>
    </location>
</feature>
<keyword evidence="1" id="KW-0677">Repeat</keyword>
<feature type="region of interest" description="Disordered" evidence="2">
    <location>
        <begin position="30"/>
        <end position="73"/>
    </location>
</feature>
<dbReference type="Gene3D" id="1.25.40.10">
    <property type="entry name" value="Tetratricopeptide repeat domain"/>
    <property type="match status" value="1"/>
</dbReference>